<organism evidence="2 3">
    <name type="scientific">Kaistella gelatinilytica</name>
    <dbReference type="NCBI Taxonomy" id="2787636"/>
    <lineage>
        <taxon>Bacteria</taxon>
        <taxon>Pseudomonadati</taxon>
        <taxon>Bacteroidota</taxon>
        <taxon>Flavobacteriia</taxon>
        <taxon>Flavobacteriales</taxon>
        <taxon>Weeksellaceae</taxon>
        <taxon>Chryseobacterium group</taxon>
        <taxon>Kaistella</taxon>
    </lineage>
</organism>
<protein>
    <submittedName>
        <fullName evidence="2">GNAT family N-acetyltransferase</fullName>
    </submittedName>
</protein>
<feature type="domain" description="N-acetyltransferase" evidence="1">
    <location>
        <begin position="3"/>
        <end position="166"/>
    </location>
</feature>
<dbReference type="InterPro" id="IPR000182">
    <property type="entry name" value="GNAT_dom"/>
</dbReference>
<dbReference type="CDD" id="cd04301">
    <property type="entry name" value="NAT_SF"/>
    <property type="match status" value="1"/>
</dbReference>
<comment type="caution">
    <text evidence="2">The sequence shown here is derived from an EMBL/GenBank/DDBJ whole genome shotgun (WGS) entry which is preliminary data.</text>
</comment>
<sequence>MVTNFKKATEKDIPLIRELATISWSAAYENILSTAQIDYMLSEMYSSETILTQIKNSNYLYYLIIKEGKAVGFIGFEFHYEEKTTKLHRIYLVPEAKGKSLGKEAMKFLKREVTSNEDNRIILNVNKDNSAKSFYESQGFQVYEEAVFDIGNGFVMDDYLMEFTFDL</sequence>
<keyword evidence="3" id="KW-1185">Reference proteome</keyword>
<dbReference type="Gene3D" id="3.40.630.30">
    <property type="match status" value="1"/>
</dbReference>
<evidence type="ECO:0000313" key="2">
    <source>
        <dbReference type="EMBL" id="MBF8455631.1"/>
    </source>
</evidence>
<gene>
    <name evidence="2" type="ORF">IV494_00415</name>
</gene>
<dbReference type="SUPFAM" id="SSF55729">
    <property type="entry name" value="Acyl-CoA N-acyltransferases (Nat)"/>
    <property type="match status" value="1"/>
</dbReference>
<dbReference type="PROSITE" id="PS51186">
    <property type="entry name" value="GNAT"/>
    <property type="match status" value="1"/>
</dbReference>
<evidence type="ECO:0000259" key="1">
    <source>
        <dbReference type="PROSITE" id="PS51186"/>
    </source>
</evidence>
<name>A0ABS0F7F6_9FLAO</name>
<evidence type="ECO:0000313" key="3">
    <source>
        <dbReference type="Proteomes" id="UP000660070"/>
    </source>
</evidence>
<accession>A0ABS0F7F6</accession>
<dbReference type="InterPro" id="IPR016181">
    <property type="entry name" value="Acyl_CoA_acyltransferase"/>
</dbReference>
<dbReference type="Pfam" id="PF13673">
    <property type="entry name" value="Acetyltransf_10"/>
    <property type="match status" value="1"/>
</dbReference>
<reference evidence="2 3" key="1">
    <citation type="submission" date="2020-11" db="EMBL/GenBank/DDBJ databases">
        <title>Kaistella gelatinilytica sp. nov., a flavobacterium isolated from Antarctic Soil.</title>
        <authorList>
            <person name="Li J."/>
        </authorList>
    </citation>
    <scope>NUCLEOTIDE SEQUENCE [LARGE SCALE GENOMIC DNA]</scope>
    <source>
        <strain evidence="2 3">G5-32</strain>
    </source>
</reference>
<dbReference type="EMBL" id="JADPVI010000001">
    <property type="protein sequence ID" value="MBF8455631.1"/>
    <property type="molecule type" value="Genomic_DNA"/>
</dbReference>
<proteinExistence type="predicted"/>
<dbReference type="Proteomes" id="UP000660070">
    <property type="component" value="Unassembled WGS sequence"/>
</dbReference>